<gene>
    <name evidence="1" type="ORF">g.44567</name>
</gene>
<dbReference type="SUPFAM" id="SSF55394">
    <property type="entry name" value="Bactericidal permeability-increasing protein, BPI"/>
    <property type="match status" value="1"/>
</dbReference>
<organism evidence="1">
    <name type="scientific">Clastoptera arizonana</name>
    <name type="common">Arizona spittle bug</name>
    <dbReference type="NCBI Taxonomy" id="38151"/>
    <lineage>
        <taxon>Eukaryota</taxon>
        <taxon>Metazoa</taxon>
        <taxon>Ecdysozoa</taxon>
        <taxon>Arthropoda</taxon>
        <taxon>Hexapoda</taxon>
        <taxon>Insecta</taxon>
        <taxon>Pterygota</taxon>
        <taxon>Neoptera</taxon>
        <taxon>Paraneoptera</taxon>
        <taxon>Hemiptera</taxon>
        <taxon>Auchenorrhyncha</taxon>
        <taxon>Cercopoidea</taxon>
        <taxon>Clastopteridae</taxon>
        <taxon>Clastoptera</taxon>
    </lineage>
</organism>
<dbReference type="InterPro" id="IPR020234">
    <property type="entry name" value="Mite_allergen_group-7"/>
</dbReference>
<reference evidence="1" key="1">
    <citation type="submission" date="2015-12" db="EMBL/GenBank/DDBJ databases">
        <title>De novo transcriptome assembly of four potential Pierce s Disease insect vectors from Arizona vineyards.</title>
        <authorList>
            <person name="Tassone E.E."/>
        </authorList>
    </citation>
    <scope>NUCLEOTIDE SEQUENCE</scope>
</reference>
<name>A0A1B6DYX9_9HEMI</name>
<feature type="non-terminal residue" evidence="1">
    <location>
        <position position="1"/>
    </location>
</feature>
<dbReference type="InterPro" id="IPR038602">
    <property type="entry name" value="Mite_allergen_7_sf"/>
</dbReference>
<dbReference type="GO" id="GO:0008289">
    <property type="term" value="F:lipid binding"/>
    <property type="evidence" value="ECO:0007669"/>
    <property type="project" value="InterPro"/>
</dbReference>
<evidence type="ECO:0000313" key="1">
    <source>
        <dbReference type="EMBL" id="JAS30871.1"/>
    </source>
</evidence>
<dbReference type="InterPro" id="IPR017943">
    <property type="entry name" value="Bactericidal_perm-incr_a/b_dom"/>
</dbReference>
<dbReference type="Pfam" id="PF16984">
    <property type="entry name" value="Grp7_allergen"/>
    <property type="match status" value="1"/>
</dbReference>
<dbReference type="AlphaFoldDB" id="A0A1B6DYX9"/>
<evidence type="ECO:0008006" key="2">
    <source>
        <dbReference type="Google" id="ProtNLM"/>
    </source>
</evidence>
<protein>
    <recommendedName>
        <fullName evidence="2">Lipid-binding serum glycoprotein N-terminal domain-containing protein</fullName>
    </recommendedName>
</protein>
<accession>A0A1B6DYX9</accession>
<sequence length="205" mass="22776">LEFVHKTEAQFCTQQGVNRIADYVLSHVVQKYPNSISIPNVNFNFLTGSLITGSGTLQGLHTIKLNNDIKTTIVNSTTYIEAEVSLSNLLVSYERYMLQIVFLKSQGSLHASASKLKIRVKVWIANGTLCFVTVESIKVIDIENIGIDLSTSCYLCSQISSALTSKIVNLFKNNIQSVIQSLLDKGLKKYLKPSETNRLICNNMP</sequence>
<proteinExistence type="predicted"/>
<dbReference type="EMBL" id="GEDC01006427">
    <property type="protein sequence ID" value="JAS30871.1"/>
    <property type="molecule type" value="Transcribed_RNA"/>
</dbReference>
<dbReference type="Gene3D" id="3.15.10.50">
    <property type="match status" value="1"/>
</dbReference>